<reference evidence="2" key="1">
    <citation type="submission" date="2016-10" db="EMBL/GenBank/DDBJ databases">
        <authorList>
            <person name="Varghese N."/>
            <person name="Submissions S."/>
        </authorList>
    </citation>
    <scope>NUCLEOTIDE SEQUENCE [LARGE SCALE GENOMIC DNA]</scope>
    <source>
        <strain evidence="2">DSM 15310</strain>
    </source>
</reference>
<accession>A0A1I0IS15</accession>
<protein>
    <submittedName>
        <fullName evidence="1">Uncharacterized protein</fullName>
    </submittedName>
</protein>
<gene>
    <name evidence="1" type="ORF">SAMN04487998_3444</name>
</gene>
<name>A0A1I0IS15_9BACT</name>
<dbReference type="RefSeq" id="WP_143069891.1">
    <property type="nucleotide sequence ID" value="NZ_FOHS01000005.1"/>
</dbReference>
<sequence length="287" mass="33653">MTHNTDSTDVLDEKLRCFLNARKEFYDYVGVGRVNPISGEKPPHPLYYLHKTNVEKVDELYPEVLDLRDRSWKLWTSASFTEVAIKVQIDDDKSFDDDNSLYFKAVNHWEEWSFDPIVHYVAVYTPRKLVTDKIRPTHLSDDEKKYYTNTYYFLLFSNDKRMYDLPGFGELQNEGISSHYHEKQVLEQMFGTQKVLRISNFNDFVNSYPNEGVISIDDFLQAFQAAIEDGETYITFIHPISETKRVQFVLEGHSSQANTYPVRDIFDYRFIHYLPIVTEGGTSTPPF</sequence>
<organism evidence="1 2">
    <name type="scientific">Hymenobacter actinosclerus</name>
    <dbReference type="NCBI Taxonomy" id="82805"/>
    <lineage>
        <taxon>Bacteria</taxon>
        <taxon>Pseudomonadati</taxon>
        <taxon>Bacteroidota</taxon>
        <taxon>Cytophagia</taxon>
        <taxon>Cytophagales</taxon>
        <taxon>Hymenobacteraceae</taxon>
        <taxon>Hymenobacter</taxon>
    </lineage>
</organism>
<evidence type="ECO:0000313" key="2">
    <source>
        <dbReference type="Proteomes" id="UP000198697"/>
    </source>
</evidence>
<proteinExistence type="predicted"/>
<dbReference type="AlphaFoldDB" id="A0A1I0IS15"/>
<keyword evidence="2" id="KW-1185">Reference proteome</keyword>
<dbReference type="EMBL" id="FOHS01000005">
    <property type="protein sequence ID" value="SET99307.1"/>
    <property type="molecule type" value="Genomic_DNA"/>
</dbReference>
<dbReference type="Proteomes" id="UP000198697">
    <property type="component" value="Unassembled WGS sequence"/>
</dbReference>
<evidence type="ECO:0000313" key="1">
    <source>
        <dbReference type="EMBL" id="SET99307.1"/>
    </source>
</evidence>